<accession>A0A397GPA6</accession>
<organism evidence="2 3">
    <name type="scientific">Diversispora epigaea</name>
    <dbReference type="NCBI Taxonomy" id="1348612"/>
    <lineage>
        <taxon>Eukaryota</taxon>
        <taxon>Fungi</taxon>
        <taxon>Fungi incertae sedis</taxon>
        <taxon>Mucoromycota</taxon>
        <taxon>Glomeromycotina</taxon>
        <taxon>Glomeromycetes</taxon>
        <taxon>Diversisporales</taxon>
        <taxon>Diversisporaceae</taxon>
        <taxon>Diversispora</taxon>
    </lineage>
</organism>
<gene>
    <name evidence="2" type="ORF">Glove_456g27</name>
</gene>
<feature type="transmembrane region" description="Helical" evidence="1">
    <location>
        <begin position="144"/>
        <end position="164"/>
    </location>
</feature>
<feature type="transmembrane region" description="Helical" evidence="1">
    <location>
        <begin position="65"/>
        <end position="89"/>
    </location>
</feature>
<comment type="caution">
    <text evidence="2">The sequence shown here is derived from an EMBL/GenBank/DDBJ whole genome shotgun (WGS) entry which is preliminary data.</text>
</comment>
<keyword evidence="1" id="KW-0812">Transmembrane</keyword>
<evidence type="ECO:0000313" key="3">
    <source>
        <dbReference type="Proteomes" id="UP000266861"/>
    </source>
</evidence>
<dbReference type="GO" id="GO:0000921">
    <property type="term" value="P:septin ring assembly"/>
    <property type="evidence" value="ECO:0007669"/>
    <property type="project" value="TreeGrafter"/>
</dbReference>
<dbReference type="PANTHER" id="PTHR31726">
    <property type="entry name" value="PROTEIN ICE2"/>
    <property type="match status" value="1"/>
</dbReference>
<dbReference type="AlphaFoldDB" id="A0A397GPA6"/>
<dbReference type="STRING" id="1348612.A0A397GPA6"/>
<keyword evidence="3" id="KW-1185">Reference proteome</keyword>
<dbReference type="PANTHER" id="PTHR31726:SF2">
    <property type="entry name" value="PROTEIN ICE2"/>
    <property type="match status" value="1"/>
</dbReference>
<feature type="transmembrane region" description="Helical" evidence="1">
    <location>
        <begin position="201"/>
        <end position="220"/>
    </location>
</feature>
<dbReference type="Pfam" id="PF08426">
    <property type="entry name" value="ICE2"/>
    <property type="match status" value="1"/>
</dbReference>
<dbReference type="EMBL" id="PQFF01000398">
    <property type="protein sequence ID" value="RHZ52891.1"/>
    <property type="molecule type" value="Genomic_DNA"/>
</dbReference>
<keyword evidence="1" id="KW-1133">Transmembrane helix</keyword>
<dbReference type="Proteomes" id="UP000266861">
    <property type="component" value="Unassembled WGS sequence"/>
</dbReference>
<reference evidence="2 3" key="1">
    <citation type="submission" date="2018-08" db="EMBL/GenBank/DDBJ databases">
        <title>Genome and evolution of the arbuscular mycorrhizal fungus Diversispora epigaea (formerly Glomus versiforme) and its bacterial endosymbionts.</title>
        <authorList>
            <person name="Sun X."/>
            <person name="Fei Z."/>
            <person name="Harrison M."/>
        </authorList>
    </citation>
    <scope>NUCLEOTIDE SEQUENCE [LARGE SCALE GENOMIC DNA]</scope>
    <source>
        <strain evidence="2 3">IT104</strain>
    </source>
</reference>
<proteinExistence type="predicted"/>
<keyword evidence="1" id="KW-0472">Membrane</keyword>
<protein>
    <recommendedName>
        <fullName evidence="4">ICE2-domain-containing protein</fullName>
    </recommendedName>
</protein>
<dbReference type="GO" id="GO:0005789">
    <property type="term" value="C:endoplasmic reticulum membrane"/>
    <property type="evidence" value="ECO:0007669"/>
    <property type="project" value="TreeGrafter"/>
</dbReference>
<dbReference type="GO" id="GO:0097038">
    <property type="term" value="C:perinuclear endoplasmic reticulum"/>
    <property type="evidence" value="ECO:0007669"/>
    <property type="project" value="TreeGrafter"/>
</dbReference>
<dbReference type="OrthoDB" id="5577218at2759"/>
<feature type="transmembrane region" description="Helical" evidence="1">
    <location>
        <begin position="170"/>
        <end position="189"/>
    </location>
</feature>
<feature type="transmembrane region" description="Helical" evidence="1">
    <location>
        <begin position="12"/>
        <end position="30"/>
    </location>
</feature>
<feature type="transmembrane region" description="Helical" evidence="1">
    <location>
        <begin position="36"/>
        <end position="53"/>
    </location>
</feature>
<sequence>MRILNLFNNANYILLFFLLPIAFDLGGRATGLSLSFALFIYYFLLGFTKVIWWKREGLGWIVPRILTLSQPFIIPYFLFHSLRITYTAMMKETAENDEIPFILSFYEKLLAYSSPIFSLVEAIATARVILIGRLSVRELPEENDIYFLLGTIFTYVISCYFLYFTYQIPGMDSLTATLIGSIITLSLVLTYKSIIIDNNEIITDGALLFAYTVYCIYMLSLNWNQDNNKNIKENNGGITMDKENVSPVPLNIFGNFSDLSLVESLLNIDSKVFIKGILYFVGNIRLIEAIQKALSLQIFISLVYKTTVISIVLYKSAEFRNREEEEEKSLQILNFITSLTTPVIISVYTHLLLCHYYYLEAENPFWRWSCIIVCWGVYFHYLKQDDDYLSPRYSLKFCTSQLYM</sequence>
<evidence type="ECO:0000313" key="2">
    <source>
        <dbReference type="EMBL" id="RHZ52891.1"/>
    </source>
</evidence>
<feature type="transmembrane region" description="Helical" evidence="1">
    <location>
        <begin position="335"/>
        <end position="359"/>
    </location>
</feature>
<feature type="transmembrane region" description="Helical" evidence="1">
    <location>
        <begin position="365"/>
        <end position="382"/>
    </location>
</feature>
<evidence type="ECO:0000256" key="1">
    <source>
        <dbReference type="SAM" id="Phobius"/>
    </source>
</evidence>
<feature type="transmembrane region" description="Helical" evidence="1">
    <location>
        <begin position="294"/>
        <end position="314"/>
    </location>
</feature>
<evidence type="ECO:0008006" key="4">
    <source>
        <dbReference type="Google" id="ProtNLM"/>
    </source>
</evidence>
<dbReference type="GO" id="GO:0032541">
    <property type="term" value="C:cortical endoplasmic reticulum"/>
    <property type="evidence" value="ECO:0007669"/>
    <property type="project" value="TreeGrafter"/>
</dbReference>
<dbReference type="InterPro" id="IPR013635">
    <property type="entry name" value="Ice2"/>
</dbReference>
<dbReference type="GO" id="GO:0048309">
    <property type="term" value="P:endoplasmic reticulum inheritance"/>
    <property type="evidence" value="ECO:0007669"/>
    <property type="project" value="TreeGrafter"/>
</dbReference>
<name>A0A397GPA6_9GLOM</name>